<reference evidence="8 9" key="1">
    <citation type="journal article" date="2019" name="Microb. Cell Fact.">
        <title>Exploring novel herbicidin analogues by transcriptional regulator overexpression and MS/MS molecular networking.</title>
        <authorList>
            <person name="Shi Y."/>
            <person name="Gu R."/>
            <person name="Li Y."/>
            <person name="Wang X."/>
            <person name="Ren W."/>
            <person name="Li X."/>
            <person name="Wang L."/>
            <person name="Xie Y."/>
            <person name="Hong B."/>
        </authorList>
    </citation>
    <scope>NUCLEOTIDE SEQUENCE [LARGE SCALE GENOMIC DNA]</scope>
    <source>
        <strain evidence="8 9">US-43</strain>
    </source>
</reference>
<keyword evidence="9" id="KW-1185">Reference proteome</keyword>
<evidence type="ECO:0000313" key="8">
    <source>
        <dbReference type="EMBL" id="KAB7843715.1"/>
    </source>
</evidence>
<keyword evidence="2" id="KW-1003">Cell membrane</keyword>
<feature type="transmembrane region" description="Helical" evidence="7">
    <location>
        <begin position="212"/>
        <end position="233"/>
    </location>
</feature>
<feature type="transmembrane region" description="Helical" evidence="7">
    <location>
        <begin position="179"/>
        <end position="200"/>
    </location>
</feature>
<accession>A0A5N5W7Y1</accession>
<dbReference type="OrthoDB" id="14103at2"/>
<dbReference type="GO" id="GO:0015171">
    <property type="term" value="F:amino acid transmembrane transporter activity"/>
    <property type="evidence" value="ECO:0007669"/>
    <property type="project" value="TreeGrafter"/>
</dbReference>
<keyword evidence="4 7" id="KW-1133">Transmembrane helix</keyword>
<keyword evidence="3 7" id="KW-0812">Transmembrane</keyword>
<keyword evidence="5 7" id="KW-0472">Membrane</keyword>
<gene>
    <name evidence="8" type="ORF">FRZ00_17330</name>
</gene>
<evidence type="ECO:0000256" key="7">
    <source>
        <dbReference type="SAM" id="Phobius"/>
    </source>
</evidence>
<dbReference type="EMBL" id="VOKX01000032">
    <property type="protein sequence ID" value="KAB7843715.1"/>
    <property type="molecule type" value="Genomic_DNA"/>
</dbReference>
<evidence type="ECO:0000256" key="1">
    <source>
        <dbReference type="ARBA" id="ARBA00004651"/>
    </source>
</evidence>
<dbReference type="PANTHER" id="PTHR30086">
    <property type="entry name" value="ARGININE EXPORTER PROTEIN ARGO"/>
    <property type="match status" value="1"/>
</dbReference>
<proteinExistence type="predicted"/>
<evidence type="ECO:0000256" key="4">
    <source>
        <dbReference type="ARBA" id="ARBA00022989"/>
    </source>
</evidence>
<name>A0A5N5W7Y1_STRMB</name>
<comment type="subcellular location">
    <subcellularLocation>
        <location evidence="1">Cell membrane</location>
        <topology evidence="1">Multi-pass membrane protein</topology>
    </subcellularLocation>
</comment>
<sequence length="273" mass="27039">MASPGGRRQLRLGRGAVMKVLALGVALGLSAGISPGPLLALVLSGTLRGGLGVGLRVAAVPLLTDLPVIVLSVTVLSALPDRAVAAGGLVGGLFLLWPACTTLRDARTATLPRPEDPAAPGALPGPGAGSGSGLGSGLGQGLGPGQGSGPGAGSEPGPGSGPGASVRTAAGRRTVRQGVVVNLLSPHPWLFWLTTGSPLLVDAWRERPGGAVGFLVAFYALLVGSKALLALVVARTRHRMNTRVFRLLLAGSGLLLLAASALLLASFGARALG</sequence>
<feature type="transmembrane region" description="Helical" evidence="7">
    <location>
        <begin position="20"/>
        <end position="43"/>
    </location>
</feature>
<organism evidence="8 9">
    <name type="scientific">Streptomyces mobaraensis</name>
    <name type="common">Streptoverticillium mobaraense</name>
    <dbReference type="NCBI Taxonomy" id="35621"/>
    <lineage>
        <taxon>Bacteria</taxon>
        <taxon>Bacillati</taxon>
        <taxon>Actinomycetota</taxon>
        <taxon>Actinomycetes</taxon>
        <taxon>Kitasatosporales</taxon>
        <taxon>Streptomycetaceae</taxon>
        <taxon>Streptomyces</taxon>
    </lineage>
</organism>
<evidence type="ECO:0000256" key="5">
    <source>
        <dbReference type="ARBA" id="ARBA00023136"/>
    </source>
</evidence>
<dbReference type="GO" id="GO:0005886">
    <property type="term" value="C:plasma membrane"/>
    <property type="evidence" value="ECO:0007669"/>
    <property type="project" value="UniProtKB-SubCell"/>
</dbReference>
<comment type="caution">
    <text evidence="8">The sequence shown here is derived from an EMBL/GenBank/DDBJ whole genome shotgun (WGS) entry which is preliminary data.</text>
</comment>
<evidence type="ECO:0000256" key="3">
    <source>
        <dbReference type="ARBA" id="ARBA00022692"/>
    </source>
</evidence>
<dbReference type="Pfam" id="PF01810">
    <property type="entry name" value="LysE"/>
    <property type="match status" value="1"/>
</dbReference>
<evidence type="ECO:0000256" key="6">
    <source>
        <dbReference type="SAM" id="MobiDB-lite"/>
    </source>
</evidence>
<feature type="transmembrane region" description="Helical" evidence="7">
    <location>
        <begin position="245"/>
        <end position="267"/>
    </location>
</feature>
<evidence type="ECO:0000313" key="9">
    <source>
        <dbReference type="Proteomes" id="UP000327000"/>
    </source>
</evidence>
<evidence type="ECO:0008006" key="10">
    <source>
        <dbReference type="Google" id="ProtNLM"/>
    </source>
</evidence>
<dbReference type="PANTHER" id="PTHR30086:SF20">
    <property type="entry name" value="ARGININE EXPORTER PROTEIN ARGO-RELATED"/>
    <property type="match status" value="1"/>
</dbReference>
<dbReference type="AlphaFoldDB" id="A0A5N5W7Y1"/>
<feature type="compositionally biased region" description="Gly residues" evidence="6">
    <location>
        <begin position="124"/>
        <end position="162"/>
    </location>
</feature>
<dbReference type="Proteomes" id="UP000327000">
    <property type="component" value="Unassembled WGS sequence"/>
</dbReference>
<protein>
    <recommendedName>
        <fullName evidence="10">LysE family translocator</fullName>
    </recommendedName>
</protein>
<evidence type="ECO:0000256" key="2">
    <source>
        <dbReference type="ARBA" id="ARBA00022475"/>
    </source>
</evidence>
<feature type="region of interest" description="Disordered" evidence="6">
    <location>
        <begin position="110"/>
        <end position="168"/>
    </location>
</feature>
<dbReference type="InterPro" id="IPR001123">
    <property type="entry name" value="LeuE-type"/>
</dbReference>
<feature type="transmembrane region" description="Helical" evidence="7">
    <location>
        <begin position="55"/>
        <end position="77"/>
    </location>
</feature>